<evidence type="ECO:0000256" key="3">
    <source>
        <dbReference type="ARBA" id="ARBA00022723"/>
    </source>
</evidence>
<sequence>MGVLRTLRGCEKNAHQDQAIQRLLFHRLRHIPGPFFAKLSSNYLSWATFKARRAYKLLELHEQYGPIVRVGPNEVSISNWRAYRDIYSDRTVTKDPSFYEALRFLGLGNVFAEINPSVHSSRRKVMSSVFSHSQLIKNEDLILERVNVLLDRALDQVATSPTGTADLFDLCGTFSLEVICRLSFNCTFSKDSDLSHRLLKALEGSTIALLLAPQLPQLLQNTKYRGKIPGALGKSFRCFDVWEGITRDMLVQFQNQSIDSEKRATFLAAPLVDDKPKHIQRQYTLEEAVEEAMGIAIAGTGVTEHTMVYFLYQLSRPENKSMQMRLRKEVSIVGTTYADYVNLPYLSACIKETFRVHPVIMSTLPRILHDKLVVTQSGTTIPPGTLIGMQNYVHHRDSELFPQPAKFVPERWLEDGSCDLTTDLKDMNSALTPFSVGARNCLGQSLGKIELWLALGTIFRRVELRLNASMTEDDMRMLDRWAMFPKGGKLLLDVTPLKAAESEG</sequence>
<dbReference type="GO" id="GO:0016705">
    <property type="term" value="F:oxidoreductase activity, acting on paired donors, with incorporation or reduction of molecular oxygen"/>
    <property type="evidence" value="ECO:0007669"/>
    <property type="project" value="InterPro"/>
</dbReference>
<dbReference type="PROSITE" id="PS00086">
    <property type="entry name" value="CYTOCHROME_P450"/>
    <property type="match status" value="1"/>
</dbReference>
<organism evidence="8 9">
    <name type="scientific">Exophiala aquamarina CBS 119918</name>
    <dbReference type="NCBI Taxonomy" id="1182545"/>
    <lineage>
        <taxon>Eukaryota</taxon>
        <taxon>Fungi</taxon>
        <taxon>Dikarya</taxon>
        <taxon>Ascomycota</taxon>
        <taxon>Pezizomycotina</taxon>
        <taxon>Eurotiomycetes</taxon>
        <taxon>Chaetothyriomycetidae</taxon>
        <taxon>Chaetothyriales</taxon>
        <taxon>Herpotrichiellaceae</taxon>
        <taxon>Exophiala</taxon>
    </lineage>
</organism>
<dbReference type="AlphaFoldDB" id="A0A072PT31"/>
<dbReference type="EMBL" id="AMGV01000001">
    <property type="protein sequence ID" value="KEF62897.1"/>
    <property type="molecule type" value="Genomic_DNA"/>
</dbReference>
<dbReference type="InterPro" id="IPR001128">
    <property type="entry name" value="Cyt_P450"/>
</dbReference>
<dbReference type="InterPro" id="IPR036396">
    <property type="entry name" value="Cyt_P450_sf"/>
</dbReference>
<comment type="caution">
    <text evidence="8">The sequence shown here is derived from an EMBL/GenBank/DDBJ whole genome shotgun (WGS) entry which is preliminary data.</text>
</comment>
<keyword evidence="4 7" id="KW-0560">Oxidoreductase</keyword>
<dbReference type="PANTHER" id="PTHR24305:SF166">
    <property type="entry name" value="CYTOCHROME P450 12A4, MITOCHONDRIAL-RELATED"/>
    <property type="match status" value="1"/>
</dbReference>
<dbReference type="InterPro" id="IPR017972">
    <property type="entry name" value="Cyt_P450_CS"/>
</dbReference>
<dbReference type="InterPro" id="IPR002401">
    <property type="entry name" value="Cyt_P450_E_grp-I"/>
</dbReference>
<evidence type="ECO:0000313" key="9">
    <source>
        <dbReference type="Proteomes" id="UP000027920"/>
    </source>
</evidence>
<gene>
    <name evidence="8" type="ORF">A1O9_00871</name>
</gene>
<evidence type="ECO:0000256" key="6">
    <source>
        <dbReference type="PIRSR" id="PIRSR602401-1"/>
    </source>
</evidence>
<dbReference type="GeneID" id="25275821"/>
<dbReference type="PRINTS" id="PR00385">
    <property type="entry name" value="P450"/>
</dbReference>
<dbReference type="InterPro" id="IPR050121">
    <property type="entry name" value="Cytochrome_P450_monoxygenase"/>
</dbReference>
<dbReference type="Gene3D" id="1.10.630.10">
    <property type="entry name" value="Cytochrome P450"/>
    <property type="match status" value="1"/>
</dbReference>
<dbReference type="RefSeq" id="XP_013265487.1">
    <property type="nucleotide sequence ID" value="XM_013410033.1"/>
</dbReference>
<dbReference type="GO" id="GO:0004497">
    <property type="term" value="F:monooxygenase activity"/>
    <property type="evidence" value="ECO:0007669"/>
    <property type="project" value="UniProtKB-KW"/>
</dbReference>
<reference evidence="8 9" key="1">
    <citation type="submission" date="2013-03" db="EMBL/GenBank/DDBJ databases">
        <title>The Genome Sequence of Exophiala aquamarina CBS 119918.</title>
        <authorList>
            <consortium name="The Broad Institute Genomics Platform"/>
            <person name="Cuomo C."/>
            <person name="de Hoog S."/>
            <person name="Gorbushina A."/>
            <person name="Walker B."/>
            <person name="Young S.K."/>
            <person name="Zeng Q."/>
            <person name="Gargeya S."/>
            <person name="Fitzgerald M."/>
            <person name="Haas B."/>
            <person name="Abouelleil A."/>
            <person name="Allen A.W."/>
            <person name="Alvarado L."/>
            <person name="Arachchi H.M."/>
            <person name="Berlin A.M."/>
            <person name="Chapman S.B."/>
            <person name="Gainer-Dewar J."/>
            <person name="Goldberg J."/>
            <person name="Griggs A."/>
            <person name="Gujja S."/>
            <person name="Hansen M."/>
            <person name="Howarth C."/>
            <person name="Imamovic A."/>
            <person name="Ireland A."/>
            <person name="Larimer J."/>
            <person name="McCowan C."/>
            <person name="Murphy C."/>
            <person name="Pearson M."/>
            <person name="Poon T.W."/>
            <person name="Priest M."/>
            <person name="Roberts A."/>
            <person name="Saif S."/>
            <person name="Shea T."/>
            <person name="Sisk P."/>
            <person name="Sykes S."/>
            <person name="Wortman J."/>
            <person name="Nusbaum C."/>
            <person name="Birren B."/>
        </authorList>
    </citation>
    <scope>NUCLEOTIDE SEQUENCE [LARGE SCALE GENOMIC DNA]</scope>
    <source>
        <strain evidence="8 9">CBS 119918</strain>
    </source>
</reference>
<evidence type="ECO:0000313" key="8">
    <source>
        <dbReference type="EMBL" id="KEF62897.1"/>
    </source>
</evidence>
<dbReference type="PRINTS" id="PR00463">
    <property type="entry name" value="EP450I"/>
</dbReference>
<dbReference type="STRING" id="1182545.A0A072PT31"/>
<keyword evidence="5 6" id="KW-0408">Iron</keyword>
<evidence type="ECO:0000256" key="4">
    <source>
        <dbReference type="ARBA" id="ARBA00023002"/>
    </source>
</evidence>
<dbReference type="HOGENOM" id="CLU_001570_14_2_1"/>
<evidence type="ECO:0000256" key="1">
    <source>
        <dbReference type="ARBA" id="ARBA00001971"/>
    </source>
</evidence>
<dbReference type="PANTHER" id="PTHR24305">
    <property type="entry name" value="CYTOCHROME P450"/>
    <property type="match status" value="1"/>
</dbReference>
<dbReference type="OrthoDB" id="4118844at2759"/>
<dbReference type="Pfam" id="PF00067">
    <property type="entry name" value="p450"/>
    <property type="match status" value="1"/>
</dbReference>
<comment type="cofactor">
    <cofactor evidence="1 6">
        <name>heme</name>
        <dbReference type="ChEBI" id="CHEBI:30413"/>
    </cofactor>
</comment>
<evidence type="ECO:0008006" key="10">
    <source>
        <dbReference type="Google" id="ProtNLM"/>
    </source>
</evidence>
<keyword evidence="7" id="KW-0503">Monooxygenase</keyword>
<evidence type="ECO:0000256" key="2">
    <source>
        <dbReference type="ARBA" id="ARBA00010617"/>
    </source>
</evidence>
<protein>
    <recommendedName>
        <fullName evidence="10">Cytochrome P450 oxidoreductase</fullName>
    </recommendedName>
</protein>
<evidence type="ECO:0000256" key="5">
    <source>
        <dbReference type="ARBA" id="ARBA00023004"/>
    </source>
</evidence>
<keyword evidence="9" id="KW-1185">Reference proteome</keyword>
<dbReference type="VEuPathDB" id="FungiDB:A1O9_00871"/>
<dbReference type="Proteomes" id="UP000027920">
    <property type="component" value="Unassembled WGS sequence"/>
</dbReference>
<dbReference type="GO" id="GO:0005506">
    <property type="term" value="F:iron ion binding"/>
    <property type="evidence" value="ECO:0007669"/>
    <property type="project" value="InterPro"/>
</dbReference>
<dbReference type="SUPFAM" id="SSF48264">
    <property type="entry name" value="Cytochrome P450"/>
    <property type="match status" value="1"/>
</dbReference>
<dbReference type="GO" id="GO:0020037">
    <property type="term" value="F:heme binding"/>
    <property type="evidence" value="ECO:0007669"/>
    <property type="project" value="InterPro"/>
</dbReference>
<comment type="similarity">
    <text evidence="2 7">Belongs to the cytochrome P450 family.</text>
</comment>
<feature type="binding site" description="axial binding residue" evidence="6">
    <location>
        <position position="441"/>
    </location>
    <ligand>
        <name>heme</name>
        <dbReference type="ChEBI" id="CHEBI:30413"/>
    </ligand>
    <ligandPart>
        <name>Fe</name>
        <dbReference type="ChEBI" id="CHEBI:18248"/>
    </ligandPart>
</feature>
<name>A0A072PT31_9EURO</name>
<proteinExistence type="inferred from homology"/>
<accession>A0A072PT31</accession>
<evidence type="ECO:0000256" key="7">
    <source>
        <dbReference type="RuleBase" id="RU000461"/>
    </source>
</evidence>
<keyword evidence="6 7" id="KW-0349">Heme</keyword>
<keyword evidence="3 6" id="KW-0479">Metal-binding</keyword>